<proteinExistence type="predicted"/>
<dbReference type="EMBL" id="CAJNON010000356">
    <property type="protein sequence ID" value="CAF1216066.1"/>
    <property type="molecule type" value="Genomic_DNA"/>
</dbReference>
<dbReference type="CDD" id="cd02440">
    <property type="entry name" value="AdoMet_MTases"/>
    <property type="match status" value="1"/>
</dbReference>
<dbReference type="SUPFAM" id="SSF51161">
    <property type="entry name" value="Trimeric LpxA-like enzymes"/>
    <property type="match status" value="1"/>
</dbReference>
<dbReference type="OrthoDB" id="10322513at2759"/>
<name>A0A814XJH0_9BILA</name>
<dbReference type="InterPro" id="IPR013216">
    <property type="entry name" value="Methyltransf_11"/>
</dbReference>
<dbReference type="Proteomes" id="UP000663891">
    <property type="component" value="Unassembled WGS sequence"/>
</dbReference>
<reference evidence="2" key="1">
    <citation type="submission" date="2021-02" db="EMBL/GenBank/DDBJ databases">
        <authorList>
            <person name="Nowell W R."/>
        </authorList>
    </citation>
    <scope>NUCLEOTIDE SEQUENCE</scope>
</reference>
<evidence type="ECO:0000313" key="3">
    <source>
        <dbReference type="Proteomes" id="UP000663891"/>
    </source>
</evidence>
<dbReference type="Pfam" id="PF08241">
    <property type="entry name" value="Methyltransf_11"/>
    <property type="match status" value="1"/>
</dbReference>
<organism evidence="2 3">
    <name type="scientific">Adineta steineri</name>
    <dbReference type="NCBI Taxonomy" id="433720"/>
    <lineage>
        <taxon>Eukaryota</taxon>
        <taxon>Metazoa</taxon>
        <taxon>Spiralia</taxon>
        <taxon>Gnathifera</taxon>
        <taxon>Rotifera</taxon>
        <taxon>Eurotatoria</taxon>
        <taxon>Bdelloidea</taxon>
        <taxon>Adinetida</taxon>
        <taxon>Adinetidae</taxon>
        <taxon>Adineta</taxon>
    </lineage>
</organism>
<protein>
    <recommendedName>
        <fullName evidence="1">Methyltransferase type 11 domain-containing protein</fullName>
    </recommendedName>
</protein>
<dbReference type="InterPro" id="IPR011004">
    <property type="entry name" value="Trimer_LpxA-like_sf"/>
</dbReference>
<dbReference type="InterPro" id="IPR029063">
    <property type="entry name" value="SAM-dependent_MTases_sf"/>
</dbReference>
<gene>
    <name evidence="2" type="ORF">VCS650_LOCUS26452</name>
</gene>
<dbReference type="PANTHER" id="PTHR43591">
    <property type="entry name" value="METHYLTRANSFERASE"/>
    <property type="match status" value="1"/>
</dbReference>
<dbReference type="AlphaFoldDB" id="A0A814XJH0"/>
<dbReference type="SUPFAM" id="SSF53335">
    <property type="entry name" value="S-adenosyl-L-methionine-dependent methyltransferases"/>
    <property type="match status" value="1"/>
</dbReference>
<comment type="caution">
    <text evidence="2">The sequence shown here is derived from an EMBL/GenBank/DDBJ whole genome shotgun (WGS) entry which is preliminary data.</text>
</comment>
<dbReference type="Gene3D" id="2.160.10.10">
    <property type="entry name" value="Hexapeptide repeat proteins"/>
    <property type="match status" value="1"/>
</dbReference>
<accession>A0A814XJH0</accession>
<evidence type="ECO:0000259" key="1">
    <source>
        <dbReference type="Pfam" id="PF08241"/>
    </source>
</evidence>
<evidence type="ECO:0000313" key="2">
    <source>
        <dbReference type="EMBL" id="CAF1216066.1"/>
    </source>
</evidence>
<dbReference type="GO" id="GO:0008757">
    <property type="term" value="F:S-adenosylmethionine-dependent methyltransferase activity"/>
    <property type="evidence" value="ECO:0007669"/>
    <property type="project" value="InterPro"/>
</dbReference>
<feature type="domain" description="Methyltransferase type 11" evidence="1">
    <location>
        <begin position="318"/>
        <end position="417"/>
    </location>
</feature>
<dbReference type="Gene3D" id="3.40.50.150">
    <property type="entry name" value="Vaccinia Virus protein VP39"/>
    <property type="match status" value="1"/>
</dbReference>
<dbReference type="PANTHER" id="PTHR43591:SF24">
    <property type="entry name" value="2-METHOXY-6-POLYPRENYL-1,4-BENZOQUINOL METHYLASE, MITOCHONDRIAL"/>
    <property type="match status" value="1"/>
</dbReference>
<sequence length="517" mass="58947">MVGSLTRITRETNSNNGDVFIGVPARAMPFEMPMREAMEGQIQTIPFWKTCFSHYISKCLLIGSYWSCGIVGGSILHTIISYSLYQWHFYEDSETIQQIKEKLQEDHRIFICSFIGNTQWLIRLFRAYGANIGNNVIVPDILSLPDYNLVTIGDNVRLNMNALIMCHSFEQRILKLVPVIVGNSCVLMSGSIVMSGCKLMGNNRLYPFTLVMKNDSLQSNTQWKGLPAQSYIAKPKISGSASVCDDIVKCQQKSKNFDRLSLWYEQISNVYTNVNELQFTNWCYADLDERIDDNIGYYSKKLYQQVLANVILTDQNVLEVGCGRGAGAAWCVRTYIPRSYVGIDFSRNVINLCEQCYSTIPRLSFMIADSKTHLPFQNESMDVVLSIETANIFDEIVAIKQFVDEITRVLTPDGYFLWCGLSNVDGSHVLIDYLTTNNAFIIKEKANITRNVLHALDIQSNSRADFIERYIQPTDHEYCRLFAGLPGTRLYDNMQQGRAEYWRVVFCKNITTDISLI</sequence>